<dbReference type="Pfam" id="PF13386">
    <property type="entry name" value="DsbD_2"/>
    <property type="match status" value="1"/>
</dbReference>
<dbReference type="PANTHER" id="PTHR42208">
    <property type="entry name" value="HEAVY METAL TRANSPORTER-RELATED"/>
    <property type="match status" value="1"/>
</dbReference>
<dbReference type="EMBL" id="CP147920">
    <property type="protein sequence ID" value="XAU15277.1"/>
    <property type="molecule type" value="Genomic_DNA"/>
</dbReference>
<evidence type="ECO:0000313" key="4">
    <source>
        <dbReference type="Proteomes" id="UP001447842"/>
    </source>
</evidence>
<name>A0ABZ3HD43_9BACT</name>
<dbReference type="RefSeq" id="WP_345970349.1">
    <property type="nucleotide sequence ID" value="NZ_CP147920.1"/>
</dbReference>
<evidence type="ECO:0000256" key="1">
    <source>
        <dbReference type="SAM" id="Phobius"/>
    </source>
</evidence>
<feature type="transmembrane region" description="Helical" evidence="1">
    <location>
        <begin position="136"/>
        <end position="158"/>
    </location>
</feature>
<organism evidence="3 4">
    <name type="scientific">Sulfurimonas diazotrophicus</name>
    <dbReference type="NCBI Taxonomy" id="3131939"/>
    <lineage>
        <taxon>Bacteria</taxon>
        <taxon>Pseudomonadati</taxon>
        <taxon>Campylobacterota</taxon>
        <taxon>Epsilonproteobacteria</taxon>
        <taxon>Campylobacterales</taxon>
        <taxon>Sulfurimonadaceae</taxon>
        <taxon>Sulfurimonas</taxon>
    </lineage>
</organism>
<feature type="transmembrane region" description="Helical" evidence="1">
    <location>
        <begin position="6"/>
        <end position="30"/>
    </location>
</feature>
<evidence type="ECO:0000259" key="2">
    <source>
        <dbReference type="Pfam" id="PF13386"/>
    </source>
</evidence>
<keyword evidence="1" id="KW-0472">Membrane</keyword>
<keyword evidence="1" id="KW-1133">Transmembrane helix</keyword>
<evidence type="ECO:0000313" key="3">
    <source>
        <dbReference type="EMBL" id="XAU15277.1"/>
    </source>
</evidence>
<accession>A0ABZ3HD43</accession>
<feature type="domain" description="Urease accessory protein UreH-like transmembrane" evidence="2">
    <location>
        <begin position="9"/>
        <end position="215"/>
    </location>
</feature>
<feature type="transmembrane region" description="Helical" evidence="1">
    <location>
        <begin position="83"/>
        <end position="101"/>
    </location>
</feature>
<dbReference type="InterPro" id="IPR039447">
    <property type="entry name" value="UreH-like_TM_dom"/>
</dbReference>
<sequence>MTSIEWTAIITFALLGSIGHCIGMCGGFIVTYTTAKIKPRFSKTQSAFYHFLYNIGRITTYTLFGALFGYFGSFWDVSPLTRSIMYAVAGVMMILMGLSFAGKLKFLTSIEVPITNYSWFKRVFTAQLTSAMPMSFYILGILNGLFPCGLVYTMLVTATTTQSALYGAAVMAIFGLFTIPTLFSFAYVVGFFSQTKFRSVMIQLAAVTVIAFGGWTLMKAYLQFETWYNAPDNGLHNGISRGDTPPQRLEMIIKTIS</sequence>
<feature type="transmembrane region" description="Helical" evidence="1">
    <location>
        <begin position="200"/>
        <end position="218"/>
    </location>
</feature>
<reference evidence="3 4" key="1">
    <citation type="submission" date="2024-03" db="EMBL/GenBank/DDBJ databases">
        <title>Sulfurimonas sp. HSL3-1.</title>
        <authorList>
            <person name="Wang S."/>
        </authorList>
    </citation>
    <scope>NUCLEOTIDE SEQUENCE [LARGE SCALE GENOMIC DNA]</scope>
    <source>
        <strain evidence="3 4">HSL3-1</strain>
    </source>
</reference>
<gene>
    <name evidence="3" type="ORF">WCY31_00940</name>
</gene>
<keyword evidence="4" id="KW-1185">Reference proteome</keyword>
<protein>
    <submittedName>
        <fullName evidence="3">Sulfite exporter TauE/SafE family protein</fullName>
    </submittedName>
</protein>
<feature type="transmembrane region" description="Helical" evidence="1">
    <location>
        <begin position="51"/>
        <end position="71"/>
    </location>
</feature>
<feature type="transmembrane region" description="Helical" evidence="1">
    <location>
        <begin position="164"/>
        <end position="188"/>
    </location>
</feature>
<proteinExistence type="predicted"/>
<dbReference type="Proteomes" id="UP001447842">
    <property type="component" value="Chromosome"/>
</dbReference>
<keyword evidence="1" id="KW-0812">Transmembrane</keyword>
<dbReference type="PANTHER" id="PTHR42208:SF1">
    <property type="entry name" value="HEAVY METAL TRANSPORTER"/>
    <property type="match status" value="1"/>
</dbReference>